<name>A0A8S1QXR3_9CILI</name>
<evidence type="ECO:0000256" key="1">
    <source>
        <dbReference type="SAM" id="SignalP"/>
    </source>
</evidence>
<reference evidence="2" key="1">
    <citation type="submission" date="2021-01" db="EMBL/GenBank/DDBJ databases">
        <authorList>
            <consortium name="Genoscope - CEA"/>
            <person name="William W."/>
        </authorList>
    </citation>
    <scope>NUCLEOTIDE SEQUENCE</scope>
</reference>
<organism evidence="2 3">
    <name type="scientific">Paramecium sonneborni</name>
    <dbReference type="NCBI Taxonomy" id="65129"/>
    <lineage>
        <taxon>Eukaryota</taxon>
        <taxon>Sar</taxon>
        <taxon>Alveolata</taxon>
        <taxon>Ciliophora</taxon>
        <taxon>Intramacronucleata</taxon>
        <taxon>Oligohymenophorea</taxon>
        <taxon>Peniculida</taxon>
        <taxon>Parameciidae</taxon>
        <taxon>Paramecium</taxon>
    </lineage>
</organism>
<sequence>MNKTILVLIAIILLTQGKRHYIENKINKKQELLGGIRWDTPENFKNDEDYQKAVRTARNEFHQVCHLQNNVIWIRVDKVGFQIVEGIMWWLEVQLSSIKVQEMKVLQELEGTFKLVGCTQ</sequence>
<evidence type="ECO:0000313" key="2">
    <source>
        <dbReference type="EMBL" id="CAD8120229.1"/>
    </source>
</evidence>
<dbReference type="Proteomes" id="UP000692954">
    <property type="component" value="Unassembled WGS sequence"/>
</dbReference>
<keyword evidence="1" id="KW-0732">Signal</keyword>
<keyword evidence="3" id="KW-1185">Reference proteome</keyword>
<evidence type="ECO:0000313" key="3">
    <source>
        <dbReference type="Proteomes" id="UP000692954"/>
    </source>
</evidence>
<comment type="caution">
    <text evidence="2">The sequence shown here is derived from an EMBL/GenBank/DDBJ whole genome shotgun (WGS) entry which is preliminary data.</text>
</comment>
<gene>
    <name evidence="2" type="ORF">PSON_ATCC_30995.1.T1250045</name>
</gene>
<proteinExistence type="predicted"/>
<dbReference type="AlphaFoldDB" id="A0A8S1QXR3"/>
<feature type="chain" id="PRO_5035880647" description="Cystatin domain-containing protein" evidence="1">
    <location>
        <begin position="18"/>
        <end position="120"/>
    </location>
</feature>
<protein>
    <recommendedName>
        <fullName evidence="4">Cystatin domain-containing protein</fullName>
    </recommendedName>
</protein>
<accession>A0A8S1QXR3</accession>
<evidence type="ECO:0008006" key="4">
    <source>
        <dbReference type="Google" id="ProtNLM"/>
    </source>
</evidence>
<dbReference type="EMBL" id="CAJJDN010000125">
    <property type="protein sequence ID" value="CAD8120229.1"/>
    <property type="molecule type" value="Genomic_DNA"/>
</dbReference>
<feature type="signal peptide" evidence="1">
    <location>
        <begin position="1"/>
        <end position="17"/>
    </location>
</feature>